<feature type="signal peptide" evidence="1">
    <location>
        <begin position="1"/>
        <end position="28"/>
    </location>
</feature>
<dbReference type="Proteomes" id="UP000676456">
    <property type="component" value="Unassembled WGS sequence"/>
</dbReference>
<feature type="domain" description="BIG2" evidence="2">
    <location>
        <begin position="592"/>
        <end position="673"/>
    </location>
</feature>
<dbReference type="InterPro" id="IPR008964">
    <property type="entry name" value="Invasin/intimin_cell_adhesion"/>
</dbReference>
<dbReference type="AlphaFoldDB" id="A0A942UKH1"/>
<dbReference type="SUPFAM" id="SSF51126">
    <property type="entry name" value="Pectin lyase-like"/>
    <property type="match status" value="1"/>
</dbReference>
<sequence length="1087" mass="117139">MLKRCISIILIFSIFASLFMSTPRVSNAEDPLEESTGLFGPNVYVFDDSTPDSEIQRISNEVFKKQESNEFGNDRYALLFKPGTYNANIRVGFYTHVAGLGQMPDDVTINGGVTVDADWWNTPPGNATKNFWRAAENFAIQPTSGTNKWAVSQAVPFRRMHVKGNLQLHDGGWASGGFLADSKVDNQITSGGQQQWFTRNSELKSWSGGLWNTVFLGVDNPPEANWPTNSNTVINEAPIMREKPYLTIDEKDRYQVFVPALQSDTKGTTWANGPTSGKSIPIEEFYIAKPETSDAASINTALEQGKNLLFTPGIYHLNDTIRVTRPNTVVLGLGFATLMPHGGVAALSVSDVDGVKVAGLLFDAGSESSPTLMEVGPEGSSADHSINPTSLHDLFFRVGGGDAVGKADVSLKINSNNVIGDHFWVWRADHGKDVGWDLNTTTNGLVVNGNDVTIYGLFVEHFHEYQTLWNGDHGRMYFYQSEIPYDVPDQDSWMSNNGTVNGYASYKVADSVTTHDAYGLGVYSFFRDAAVKLNSAIEVPYTPGVKIKHATSVFLAGMPGSEITHIVNDFGEAVTYSGHRKTITEYSGRIVKVSDITVTGDGGATNITTKGGTLQMSAAVTPANADITAVSWSVVNGTGKATIDSSGLLKAQSDGTVKVIATAQDGSGVTGNQTITISGQTMILGNGWTWVRENKDNWAIDPKNANVMKLTTQEGSWGGTKPSLLLRDSGTTDDFSISTKLKFDASMGFEWAGLIVYQDDGNFISLGRQANGANPGAAKQIRFSQGRSSPGLVQTDKNYADPVAPGDIYLKIEKTGNTYTGHFSSDGITWTQLTDTFSISLTNPKVGIFVRKLNTSIPVKTAEFTNFTLNDRIIPFWNPVASINVTREGGAEAITAKDGTLQMSAAVLPENADNKTVIWSVLNVDGTATDKATIDDEGLLTAVKDGQVKVVATAKDSSGVTGSVTIDISGQTEVSHDHGNVTITLDKTELWPANNKMIPIHATLQYDGDPEDIASVSLTSITSNEPAKNDISGANFGEADYDFELRAKRSGNGKGRVYTIEYAITFTNGDVATARGTVIVPHDKGKN</sequence>
<dbReference type="EMBL" id="JAGYPN010000002">
    <property type="protein sequence ID" value="MBS4223131.1"/>
    <property type="molecule type" value="Genomic_DNA"/>
</dbReference>
<dbReference type="InterPro" id="IPR059186">
    <property type="entry name" value="SACTE_4363"/>
</dbReference>
<evidence type="ECO:0000256" key="1">
    <source>
        <dbReference type="SAM" id="SignalP"/>
    </source>
</evidence>
<comment type="caution">
    <text evidence="3">The sequence shown here is derived from an EMBL/GenBank/DDBJ whole genome shotgun (WGS) entry which is preliminary data.</text>
</comment>
<dbReference type="InterPro" id="IPR041542">
    <property type="entry name" value="GH43_C2"/>
</dbReference>
<feature type="domain" description="BIG2" evidence="2">
    <location>
        <begin position="879"/>
        <end position="964"/>
    </location>
</feature>
<organism evidence="3 4">
    <name type="scientific">Lederbergia citrea</name>
    <dbReference type="NCBI Taxonomy" id="2833581"/>
    <lineage>
        <taxon>Bacteria</taxon>
        <taxon>Bacillati</taxon>
        <taxon>Bacillota</taxon>
        <taxon>Bacilli</taxon>
        <taxon>Bacillales</taxon>
        <taxon>Bacillaceae</taxon>
        <taxon>Lederbergia</taxon>
    </lineage>
</organism>
<evidence type="ECO:0000259" key="2">
    <source>
        <dbReference type="SMART" id="SM00635"/>
    </source>
</evidence>
<gene>
    <name evidence="3" type="ORF">KHA91_10290</name>
</gene>
<dbReference type="InterPro" id="IPR003343">
    <property type="entry name" value="Big_2"/>
</dbReference>
<feature type="chain" id="PRO_5037598340" evidence="1">
    <location>
        <begin position="29"/>
        <end position="1087"/>
    </location>
</feature>
<dbReference type="Gene3D" id="2.60.40.1080">
    <property type="match status" value="2"/>
</dbReference>
<dbReference type="Pfam" id="PF02368">
    <property type="entry name" value="Big_2"/>
    <property type="match status" value="2"/>
</dbReference>
<keyword evidence="4" id="KW-1185">Reference proteome</keyword>
<accession>A0A942UKH1</accession>
<evidence type="ECO:0000313" key="3">
    <source>
        <dbReference type="EMBL" id="MBS4223131.1"/>
    </source>
</evidence>
<dbReference type="RefSeq" id="WP_213098166.1">
    <property type="nucleotide sequence ID" value="NZ_JAGYPN010000002.1"/>
</dbReference>
<dbReference type="InterPro" id="IPR013320">
    <property type="entry name" value="ConA-like_dom_sf"/>
</dbReference>
<dbReference type="Pfam" id="PF17851">
    <property type="entry name" value="GH43_C2"/>
    <property type="match status" value="1"/>
</dbReference>
<evidence type="ECO:0000313" key="4">
    <source>
        <dbReference type="Proteomes" id="UP000676456"/>
    </source>
</evidence>
<protein>
    <submittedName>
        <fullName evidence="3">Ig-like domain-containing protein</fullName>
    </submittedName>
</protein>
<keyword evidence="1" id="KW-0732">Signal</keyword>
<dbReference type="InterPro" id="IPR011050">
    <property type="entry name" value="Pectin_lyase_fold/virulence"/>
</dbReference>
<dbReference type="SUPFAM" id="SSF49373">
    <property type="entry name" value="Invasin/intimin cell-adhesion fragments"/>
    <property type="match status" value="1"/>
</dbReference>
<name>A0A942UKH1_9BACI</name>
<dbReference type="CDD" id="cd23669">
    <property type="entry name" value="GH55_SacteLam55A-like"/>
    <property type="match status" value="1"/>
</dbReference>
<dbReference type="SUPFAM" id="SSF49899">
    <property type="entry name" value="Concanavalin A-like lectins/glucanases"/>
    <property type="match status" value="1"/>
</dbReference>
<dbReference type="SMART" id="SM00635">
    <property type="entry name" value="BID_2"/>
    <property type="match status" value="2"/>
</dbReference>
<dbReference type="Gene3D" id="2.60.120.200">
    <property type="match status" value="1"/>
</dbReference>
<reference evidence="3 4" key="1">
    <citation type="submission" date="2021-05" db="EMBL/GenBank/DDBJ databases">
        <title>Novel Bacillus species.</title>
        <authorList>
            <person name="Liu G."/>
        </authorList>
    </citation>
    <scope>NUCLEOTIDE SEQUENCE [LARGE SCALE GENOMIC DNA]</scope>
    <source>
        <strain evidence="3 4">FJAT-49682</strain>
    </source>
</reference>
<proteinExistence type="predicted"/>